<sequence length="96" mass="11171">MFHPQENPETVRSHTSQSRQHRRKLQHGTARALTLREAHWLVREAAIRDWPLSLVRASPGEAYEDLYALAAQEEAPEVRQRYRIFNDRARVGGIGR</sequence>
<proteinExistence type="predicted"/>
<name>A0ABR9X443_9RHOB</name>
<gene>
    <name evidence="2" type="ORF">IQ782_15605</name>
</gene>
<feature type="region of interest" description="Disordered" evidence="1">
    <location>
        <begin position="1"/>
        <end position="29"/>
    </location>
</feature>
<evidence type="ECO:0000313" key="3">
    <source>
        <dbReference type="Proteomes" id="UP000607796"/>
    </source>
</evidence>
<evidence type="ECO:0000313" key="2">
    <source>
        <dbReference type="EMBL" id="MBE9638279.1"/>
    </source>
</evidence>
<reference evidence="2 3" key="1">
    <citation type="journal article" date="2021" name="Int. J. Syst. Evol. Microbiol.">
        <title>Salipiger mangrovisoli sp. nov., isolated from mangrove soil and the proposal for the reclassification of Paraphaeobacter pallidus as Salipiger pallidus comb. nov.</title>
        <authorList>
            <person name="Du J."/>
            <person name="Liu Y."/>
            <person name="Pei T."/>
            <person name="Deng M.R."/>
            <person name="Zhu H."/>
        </authorList>
    </citation>
    <scope>NUCLEOTIDE SEQUENCE [LARGE SCALE GENOMIC DNA]</scope>
    <source>
        <strain evidence="2 3">6D45A</strain>
    </source>
</reference>
<dbReference type="Proteomes" id="UP000607796">
    <property type="component" value="Unassembled WGS sequence"/>
</dbReference>
<dbReference type="RefSeq" id="WP_194135581.1">
    <property type="nucleotide sequence ID" value="NZ_JADFFK010000011.1"/>
</dbReference>
<protein>
    <submittedName>
        <fullName evidence="2">Uncharacterized protein</fullName>
    </submittedName>
</protein>
<evidence type="ECO:0000256" key="1">
    <source>
        <dbReference type="SAM" id="MobiDB-lite"/>
    </source>
</evidence>
<dbReference type="EMBL" id="JADFFK010000011">
    <property type="protein sequence ID" value="MBE9638279.1"/>
    <property type="molecule type" value="Genomic_DNA"/>
</dbReference>
<keyword evidence="3" id="KW-1185">Reference proteome</keyword>
<accession>A0ABR9X443</accession>
<organism evidence="2 3">
    <name type="scientific">Salipiger mangrovisoli</name>
    <dbReference type="NCBI Taxonomy" id="2865933"/>
    <lineage>
        <taxon>Bacteria</taxon>
        <taxon>Pseudomonadati</taxon>
        <taxon>Pseudomonadota</taxon>
        <taxon>Alphaproteobacteria</taxon>
        <taxon>Rhodobacterales</taxon>
        <taxon>Roseobacteraceae</taxon>
        <taxon>Salipiger</taxon>
    </lineage>
</organism>
<comment type="caution">
    <text evidence="2">The sequence shown here is derived from an EMBL/GenBank/DDBJ whole genome shotgun (WGS) entry which is preliminary data.</text>
</comment>